<protein>
    <submittedName>
        <fullName evidence="1">Uncharacterized protein</fullName>
    </submittedName>
</protein>
<organism evidence="1 2">
    <name type="scientific">Cichorium intybus</name>
    <name type="common">Chicory</name>
    <dbReference type="NCBI Taxonomy" id="13427"/>
    <lineage>
        <taxon>Eukaryota</taxon>
        <taxon>Viridiplantae</taxon>
        <taxon>Streptophyta</taxon>
        <taxon>Embryophyta</taxon>
        <taxon>Tracheophyta</taxon>
        <taxon>Spermatophyta</taxon>
        <taxon>Magnoliopsida</taxon>
        <taxon>eudicotyledons</taxon>
        <taxon>Gunneridae</taxon>
        <taxon>Pentapetalae</taxon>
        <taxon>asterids</taxon>
        <taxon>campanulids</taxon>
        <taxon>Asterales</taxon>
        <taxon>Asteraceae</taxon>
        <taxon>Cichorioideae</taxon>
        <taxon>Cichorieae</taxon>
        <taxon>Cichoriinae</taxon>
        <taxon>Cichorium</taxon>
    </lineage>
</organism>
<gene>
    <name evidence="1" type="ORF">L2E82_24375</name>
</gene>
<dbReference type="EMBL" id="CM042012">
    <property type="protein sequence ID" value="KAI3752375.1"/>
    <property type="molecule type" value="Genomic_DNA"/>
</dbReference>
<proteinExistence type="predicted"/>
<reference evidence="2" key="1">
    <citation type="journal article" date="2022" name="Mol. Ecol. Resour.">
        <title>The genomes of chicory, endive, great burdock and yacon provide insights into Asteraceae palaeo-polyploidization history and plant inulin production.</title>
        <authorList>
            <person name="Fan W."/>
            <person name="Wang S."/>
            <person name="Wang H."/>
            <person name="Wang A."/>
            <person name="Jiang F."/>
            <person name="Liu H."/>
            <person name="Zhao H."/>
            <person name="Xu D."/>
            <person name="Zhang Y."/>
        </authorList>
    </citation>
    <scope>NUCLEOTIDE SEQUENCE [LARGE SCALE GENOMIC DNA]</scope>
    <source>
        <strain evidence="2">cv. Punajuju</strain>
    </source>
</reference>
<keyword evidence="2" id="KW-1185">Reference proteome</keyword>
<evidence type="ECO:0000313" key="2">
    <source>
        <dbReference type="Proteomes" id="UP001055811"/>
    </source>
</evidence>
<evidence type="ECO:0000313" key="1">
    <source>
        <dbReference type="EMBL" id="KAI3752375.1"/>
    </source>
</evidence>
<sequence>MHPSNRRCQCMDILLLVHYGLLHESNMSCEMLVPIAVGVPKSVIGVTTFRRLQSMEHPINQGSDMLFTGCEHMNANDDIVCDNFNGTNQLSPECKVPKVTDEAYYLTRARENKENENAFMV</sequence>
<dbReference type="Proteomes" id="UP001055811">
    <property type="component" value="Linkage Group LG04"/>
</dbReference>
<accession>A0ACB9E0X9</accession>
<name>A0ACB9E0X9_CICIN</name>
<reference evidence="1 2" key="2">
    <citation type="journal article" date="2022" name="Mol. Ecol. Resour.">
        <title>The genomes of chicory, endive, great burdock and yacon provide insights into Asteraceae paleo-polyploidization history and plant inulin production.</title>
        <authorList>
            <person name="Fan W."/>
            <person name="Wang S."/>
            <person name="Wang H."/>
            <person name="Wang A."/>
            <person name="Jiang F."/>
            <person name="Liu H."/>
            <person name="Zhao H."/>
            <person name="Xu D."/>
            <person name="Zhang Y."/>
        </authorList>
    </citation>
    <scope>NUCLEOTIDE SEQUENCE [LARGE SCALE GENOMIC DNA]</scope>
    <source>
        <strain evidence="2">cv. Punajuju</strain>
        <tissue evidence="1">Leaves</tissue>
    </source>
</reference>
<comment type="caution">
    <text evidence="1">The sequence shown here is derived from an EMBL/GenBank/DDBJ whole genome shotgun (WGS) entry which is preliminary data.</text>
</comment>